<dbReference type="InterPro" id="IPR040807">
    <property type="entry name" value="DUF5522"/>
</dbReference>
<comment type="similarity">
    <text evidence="4">Belongs to the Cob(I)alamin adenosyltransferase family.</text>
</comment>
<evidence type="ECO:0000256" key="4">
    <source>
        <dbReference type="RuleBase" id="RU366026"/>
    </source>
</evidence>
<feature type="compositionally biased region" description="Basic and acidic residues" evidence="5">
    <location>
        <begin position="161"/>
        <end position="172"/>
    </location>
</feature>
<feature type="signal peptide" evidence="6">
    <location>
        <begin position="1"/>
        <end position="28"/>
    </location>
</feature>
<evidence type="ECO:0000256" key="3">
    <source>
        <dbReference type="ARBA" id="ARBA00022840"/>
    </source>
</evidence>
<keyword evidence="3 4" id="KW-0067">ATP-binding</keyword>
<dbReference type="Pfam" id="PF01923">
    <property type="entry name" value="Cob_adeno_trans"/>
    <property type="match status" value="1"/>
</dbReference>
<organism evidence="8 9">
    <name type="scientific">Leishmania enriettii</name>
    <dbReference type="NCBI Taxonomy" id="5663"/>
    <lineage>
        <taxon>Eukaryota</taxon>
        <taxon>Discoba</taxon>
        <taxon>Euglenozoa</taxon>
        <taxon>Kinetoplastea</taxon>
        <taxon>Metakinetoplastina</taxon>
        <taxon>Trypanosomatida</taxon>
        <taxon>Trypanosomatidae</taxon>
        <taxon>Leishmaniinae</taxon>
        <taxon>Leishmania</taxon>
    </lineage>
</organism>
<dbReference type="EMBL" id="JAFHKP010000024">
    <property type="protein sequence ID" value="KAG5478366.1"/>
    <property type="molecule type" value="Genomic_DNA"/>
</dbReference>
<name>A0A836GNH2_LEIEN</name>
<feature type="domain" description="Cobalamin adenosyltransferase-like" evidence="7">
    <location>
        <begin position="178"/>
        <end position="365"/>
    </location>
</feature>
<dbReference type="KEGG" id="lenr:94172286"/>
<keyword evidence="9" id="KW-1185">Reference proteome</keyword>
<evidence type="ECO:0000259" key="7">
    <source>
        <dbReference type="Pfam" id="PF01923"/>
    </source>
</evidence>
<feature type="chain" id="PRO_5032828860" description="Cobalamin adenosyltransferase-like domain-containing protein" evidence="6">
    <location>
        <begin position="29"/>
        <end position="376"/>
    </location>
</feature>
<dbReference type="FunFam" id="1.20.1200.10:FF:000004">
    <property type="entry name" value="Cobalamin adenosyltransferase"/>
    <property type="match status" value="1"/>
</dbReference>
<dbReference type="InterPro" id="IPR029499">
    <property type="entry name" value="PduO-typ"/>
</dbReference>
<dbReference type="Proteomes" id="UP000674179">
    <property type="component" value="Chromosome 24"/>
</dbReference>
<keyword evidence="2 4" id="KW-0547">Nucleotide-binding</keyword>
<evidence type="ECO:0000313" key="8">
    <source>
        <dbReference type="EMBL" id="KAG5478366.1"/>
    </source>
</evidence>
<proteinExistence type="inferred from homology"/>
<dbReference type="Pfam" id="PF17653">
    <property type="entry name" value="DUF5522"/>
    <property type="match status" value="1"/>
</dbReference>
<dbReference type="NCBIfam" id="TIGR00636">
    <property type="entry name" value="PduO_Nterm"/>
    <property type="match status" value="1"/>
</dbReference>
<gene>
    <name evidence="8" type="ORF">CUR178_05081</name>
</gene>
<dbReference type="GO" id="GO:0008817">
    <property type="term" value="F:corrinoid adenosyltransferase activity"/>
    <property type="evidence" value="ECO:0007669"/>
    <property type="project" value="TreeGrafter"/>
</dbReference>
<sequence>MLSAAVRDSPRVAATVFAVMALVALVHSAVRCGVPRVVRGHRLSGCACASPISTIDPVVAEENPVERRLPPEIKALHAEAVANGEDTYIDVRTGLTVMTRLGLMRNTKCCGSRCRHCPYGHVNVKSKRSITTVAADPVAATAAASAVTSTDASSSVPTAAGKDEKGAPDGKVPRHSVVYTKTGDKGTSALFTGERRNKADAVFEALGAIDELSSHVGLARAMIRSAAERREHDEAMLSMLAGIQQELLNAGTVLATPTAKIQEDESLKSMTDILDCYHFSEKTKELEKSIDIIDSRLAPLRVFILPGGGNVASAQLHVCRTTCRRAERRMVKVRDLYGETYTDHLLQATIYVNRLSDFFFVAARSMAEEDIVRKYD</sequence>
<dbReference type="PANTHER" id="PTHR12213">
    <property type="entry name" value="CORRINOID ADENOSYLTRANSFERASE"/>
    <property type="match status" value="1"/>
</dbReference>
<evidence type="ECO:0000256" key="2">
    <source>
        <dbReference type="ARBA" id="ARBA00022741"/>
    </source>
</evidence>
<keyword evidence="1 4" id="KW-0808">Transferase</keyword>
<dbReference type="OrthoDB" id="549173at2759"/>
<evidence type="ECO:0000313" key="9">
    <source>
        <dbReference type="Proteomes" id="UP000674179"/>
    </source>
</evidence>
<dbReference type="SUPFAM" id="SSF89028">
    <property type="entry name" value="Cobalamin adenosyltransferase-like"/>
    <property type="match status" value="1"/>
</dbReference>
<dbReference type="PANTHER" id="PTHR12213:SF0">
    <property type="entry name" value="CORRINOID ADENOSYLTRANSFERASE MMAB"/>
    <property type="match status" value="1"/>
</dbReference>
<keyword evidence="6" id="KW-0732">Signal</keyword>
<dbReference type="GeneID" id="94172286"/>
<dbReference type="InterPro" id="IPR016030">
    <property type="entry name" value="CblAdoTrfase-like"/>
</dbReference>
<evidence type="ECO:0000256" key="6">
    <source>
        <dbReference type="SAM" id="SignalP"/>
    </source>
</evidence>
<accession>A0A836GNH2</accession>
<dbReference type="RefSeq" id="XP_067692831.1">
    <property type="nucleotide sequence ID" value="XM_067836776.1"/>
</dbReference>
<comment type="caution">
    <text evidence="8">The sequence shown here is derived from an EMBL/GenBank/DDBJ whole genome shotgun (WGS) entry which is preliminary data.</text>
</comment>
<evidence type="ECO:0000256" key="5">
    <source>
        <dbReference type="SAM" id="MobiDB-lite"/>
    </source>
</evidence>
<dbReference type="GO" id="GO:0005524">
    <property type="term" value="F:ATP binding"/>
    <property type="evidence" value="ECO:0007669"/>
    <property type="project" value="UniProtKB-UniRule"/>
</dbReference>
<dbReference type="InterPro" id="IPR036451">
    <property type="entry name" value="CblAdoTrfase-like_sf"/>
</dbReference>
<dbReference type="Gene3D" id="1.20.1200.10">
    <property type="entry name" value="Cobalamin adenosyltransferase-like"/>
    <property type="match status" value="1"/>
</dbReference>
<feature type="compositionally biased region" description="Low complexity" evidence="5">
    <location>
        <begin position="145"/>
        <end position="160"/>
    </location>
</feature>
<protein>
    <recommendedName>
        <fullName evidence="7">Cobalamin adenosyltransferase-like domain-containing protein</fullName>
    </recommendedName>
</protein>
<dbReference type="AlphaFoldDB" id="A0A836GNH2"/>
<feature type="region of interest" description="Disordered" evidence="5">
    <location>
        <begin position="145"/>
        <end position="179"/>
    </location>
</feature>
<evidence type="ECO:0000256" key="1">
    <source>
        <dbReference type="ARBA" id="ARBA00022679"/>
    </source>
</evidence>
<reference evidence="8 9" key="1">
    <citation type="submission" date="2021-02" db="EMBL/GenBank/DDBJ databases">
        <title>Leishmania (Mundinia) enrietti genome sequencing and assembly.</title>
        <authorList>
            <person name="Almutairi H."/>
            <person name="Gatherer D."/>
        </authorList>
    </citation>
    <scope>NUCLEOTIDE SEQUENCE [LARGE SCALE GENOMIC DNA]</scope>
    <source>
        <strain evidence="8">CUR178</strain>
    </source>
</reference>